<keyword evidence="9" id="KW-1185">Reference proteome</keyword>
<keyword evidence="3" id="KW-0812">Transmembrane</keyword>
<dbReference type="InterPro" id="IPR001107">
    <property type="entry name" value="Band_7"/>
</dbReference>
<organism evidence="8 9">
    <name type="scientific">Novosphingobium sediminicola</name>
    <dbReference type="NCBI Taxonomy" id="563162"/>
    <lineage>
        <taxon>Bacteria</taxon>
        <taxon>Pseudomonadati</taxon>
        <taxon>Pseudomonadota</taxon>
        <taxon>Alphaproteobacteria</taxon>
        <taxon>Sphingomonadales</taxon>
        <taxon>Sphingomonadaceae</taxon>
        <taxon>Novosphingobium</taxon>
    </lineage>
</organism>
<dbReference type="PANTHER" id="PTHR43327:SF2">
    <property type="entry name" value="MODULATOR OF FTSH PROTEASE HFLK"/>
    <property type="match status" value="1"/>
</dbReference>
<comment type="similarity">
    <text evidence="2">Belongs to the band 7/mec-2 family. HflK subfamily.</text>
</comment>
<keyword evidence="8" id="KW-0645">Protease</keyword>
<proteinExistence type="inferred from homology"/>
<dbReference type="SUPFAM" id="SSF117892">
    <property type="entry name" value="Band 7/SPFH domain"/>
    <property type="match status" value="1"/>
</dbReference>
<reference evidence="8 9" key="1">
    <citation type="submission" date="2020-08" db="EMBL/GenBank/DDBJ databases">
        <title>Genomic Encyclopedia of Type Strains, Phase IV (KMG-IV): sequencing the most valuable type-strain genomes for metagenomic binning, comparative biology and taxonomic classification.</title>
        <authorList>
            <person name="Goeker M."/>
        </authorList>
    </citation>
    <scope>NUCLEOTIDE SEQUENCE [LARGE SCALE GENOMIC DNA]</scope>
    <source>
        <strain evidence="8 9">DSM 27057</strain>
    </source>
</reference>
<keyword evidence="5" id="KW-0472">Membrane</keyword>
<dbReference type="CDD" id="cd03404">
    <property type="entry name" value="SPFH_HflK"/>
    <property type="match status" value="1"/>
</dbReference>
<dbReference type="EC" id="3.4.-.-" evidence="8"/>
<dbReference type="PANTHER" id="PTHR43327">
    <property type="entry name" value="STOMATIN-LIKE PROTEIN 2, MITOCHONDRIAL"/>
    <property type="match status" value="1"/>
</dbReference>
<dbReference type="AlphaFoldDB" id="A0A7W6CFI9"/>
<dbReference type="InterPro" id="IPR010201">
    <property type="entry name" value="HflK"/>
</dbReference>
<sequence>MKQLAERIAQEIQRRFQGRIQSGARDNSHALFPVFNADQDDGSGPDEGAPKPGNQGPQGPRNPWQPPNTGPGKSGGPRRASSLEDIFRARRENGGSGGPGGPSSPPPGPNFRIPQRPDGKSWTPMVLGGVALVWLVFSTGHQLSSNEQGIVTTFGKYTTTIGPGMNFTAPWPIQRVRVEDVTSIRRDNVPDGEAEKLMLTGDQSLVDLSYIIRWNIRDLKQFTYQLEDPKGTVREVAEAAMRASVAEVKLNDVMLGTRRAEIESNVRQRMQAVLDAYHSGILVQGVDIKKADPPAKVNDAFQRVQAAQQDANRDMSNARAYAEQVTQRAEGDATAFNKVYDQYKLAPEVTRRRMYYATMEQVLSQNDKVIAPSGGFNSYMPLPAIQKKPTEDTTVVKP</sequence>
<evidence type="ECO:0000259" key="7">
    <source>
        <dbReference type="SMART" id="SM00244"/>
    </source>
</evidence>
<comment type="caution">
    <text evidence="8">The sequence shown here is derived from an EMBL/GenBank/DDBJ whole genome shotgun (WGS) entry which is preliminary data.</text>
</comment>
<dbReference type="InterPro" id="IPR050710">
    <property type="entry name" value="Band7/mec-2_domain"/>
</dbReference>
<feature type="compositionally biased region" description="Low complexity" evidence="6">
    <location>
        <begin position="50"/>
        <end position="62"/>
    </location>
</feature>
<name>A0A7W6CFI9_9SPHN</name>
<protein>
    <submittedName>
        <fullName evidence="8">Membrane protease subunit HflK</fullName>
        <ecNumber evidence="8">3.4.-.-</ecNumber>
    </submittedName>
</protein>
<dbReference type="Proteomes" id="UP000548867">
    <property type="component" value="Unassembled WGS sequence"/>
</dbReference>
<evidence type="ECO:0000256" key="2">
    <source>
        <dbReference type="ARBA" id="ARBA00006971"/>
    </source>
</evidence>
<gene>
    <name evidence="8" type="ORF">GGR38_001851</name>
</gene>
<dbReference type="Gene3D" id="3.30.479.30">
    <property type="entry name" value="Band 7 domain"/>
    <property type="match status" value="1"/>
</dbReference>
<dbReference type="RefSeq" id="WP_183624759.1">
    <property type="nucleotide sequence ID" value="NZ_JACIDX010000006.1"/>
</dbReference>
<dbReference type="SMART" id="SM00244">
    <property type="entry name" value="PHB"/>
    <property type="match status" value="1"/>
</dbReference>
<feature type="region of interest" description="Disordered" evidence="6">
    <location>
        <begin position="19"/>
        <end position="120"/>
    </location>
</feature>
<dbReference type="GO" id="GO:0008233">
    <property type="term" value="F:peptidase activity"/>
    <property type="evidence" value="ECO:0007669"/>
    <property type="project" value="UniProtKB-KW"/>
</dbReference>
<feature type="compositionally biased region" description="Basic and acidic residues" evidence="6">
    <location>
        <begin position="81"/>
        <end position="93"/>
    </location>
</feature>
<evidence type="ECO:0000313" key="8">
    <source>
        <dbReference type="EMBL" id="MBB3954902.1"/>
    </source>
</evidence>
<evidence type="ECO:0000313" key="9">
    <source>
        <dbReference type="Proteomes" id="UP000548867"/>
    </source>
</evidence>
<evidence type="ECO:0000256" key="5">
    <source>
        <dbReference type="ARBA" id="ARBA00023136"/>
    </source>
</evidence>
<dbReference type="GO" id="GO:0006508">
    <property type="term" value="P:proteolysis"/>
    <property type="evidence" value="ECO:0007669"/>
    <property type="project" value="UniProtKB-KW"/>
</dbReference>
<feature type="domain" description="Band 7" evidence="7">
    <location>
        <begin position="138"/>
        <end position="305"/>
    </location>
</feature>
<comment type="subcellular location">
    <subcellularLocation>
        <location evidence="1">Membrane</location>
        <topology evidence="1">Single-pass membrane protein</topology>
    </subcellularLocation>
</comment>
<dbReference type="InterPro" id="IPR036013">
    <property type="entry name" value="Band_7/SPFH_dom_sf"/>
</dbReference>
<dbReference type="EMBL" id="JACIDX010000006">
    <property type="protein sequence ID" value="MBB3954902.1"/>
    <property type="molecule type" value="Genomic_DNA"/>
</dbReference>
<keyword evidence="8" id="KW-0378">Hydrolase</keyword>
<evidence type="ECO:0000256" key="4">
    <source>
        <dbReference type="ARBA" id="ARBA00022989"/>
    </source>
</evidence>
<evidence type="ECO:0000256" key="3">
    <source>
        <dbReference type="ARBA" id="ARBA00022692"/>
    </source>
</evidence>
<dbReference type="Pfam" id="PF01145">
    <property type="entry name" value="Band_7"/>
    <property type="match status" value="1"/>
</dbReference>
<keyword evidence="4" id="KW-1133">Transmembrane helix</keyword>
<evidence type="ECO:0000256" key="6">
    <source>
        <dbReference type="SAM" id="MobiDB-lite"/>
    </source>
</evidence>
<accession>A0A7W6CFI9</accession>
<dbReference type="GO" id="GO:0016020">
    <property type="term" value="C:membrane"/>
    <property type="evidence" value="ECO:0007669"/>
    <property type="project" value="UniProtKB-SubCell"/>
</dbReference>
<evidence type="ECO:0000256" key="1">
    <source>
        <dbReference type="ARBA" id="ARBA00004167"/>
    </source>
</evidence>